<proteinExistence type="predicted"/>
<dbReference type="SUPFAM" id="SSF51126">
    <property type="entry name" value="Pectin lyase-like"/>
    <property type="match status" value="1"/>
</dbReference>
<name>A0ABR7YCK3_9SPHI</name>
<keyword evidence="1" id="KW-0732">Signal</keyword>
<dbReference type="PANTHER" id="PTHR41339:SF1">
    <property type="entry name" value="SECRETED PROTEIN"/>
    <property type="match status" value="1"/>
</dbReference>
<keyword evidence="3" id="KW-1185">Reference proteome</keyword>
<reference evidence="2 3" key="1">
    <citation type="submission" date="2020-08" db="EMBL/GenBank/DDBJ databases">
        <title>Sphingobacterium sp. DN04309 isolated from aquaculture water.</title>
        <authorList>
            <person name="Zhang M."/>
        </authorList>
    </citation>
    <scope>NUCLEOTIDE SEQUENCE [LARGE SCALE GENOMIC DNA]</scope>
    <source>
        <strain evidence="2 3">DN04309</strain>
    </source>
</reference>
<dbReference type="PROSITE" id="PS51257">
    <property type="entry name" value="PROKAR_LIPOPROTEIN"/>
    <property type="match status" value="1"/>
</dbReference>
<dbReference type="PANTHER" id="PTHR41339">
    <property type="entry name" value="LIPL48"/>
    <property type="match status" value="1"/>
</dbReference>
<protein>
    <recommendedName>
        <fullName evidence="4">Multidrug transporter</fullName>
    </recommendedName>
</protein>
<organism evidence="2 3">
    <name type="scientific">Sphingobacterium litopenaei</name>
    <dbReference type="NCBI Taxonomy" id="2763500"/>
    <lineage>
        <taxon>Bacteria</taxon>
        <taxon>Pseudomonadati</taxon>
        <taxon>Bacteroidota</taxon>
        <taxon>Sphingobacteriia</taxon>
        <taxon>Sphingobacteriales</taxon>
        <taxon>Sphingobacteriaceae</taxon>
        <taxon>Sphingobacterium</taxon>
    </lineage>
</organism>
<gene>
    <name evidence="2" type="ORF">H8B04_05575</name>
</gene>
<accession>A0ABR7YCK3</accession>
<dbReference type="InterPro" id="IPR011050">
    <property type="entry name" value="Pectin_lyase_fold/virulence"/>
</dbReference>
<comment type="caution">
    <text evidence="2">The sequence shown here is derived from an EMBL/GenBank/DDBJ whole genome shotgun (WGS) entry which is preliminary data.</text>
</comment>
<dbReference type="Proteomes" id="UP000651271">
    <property type="component" value="Unassembled WGS sequence"/>
</dbReference>
<feature type="chain" id="PRO_5045715031" description="Multidrug transporter" evidence="1">
    <location>
        <begin position="19"/>
        <end position="391"/>
    </location>
</feature>
<evidence type="ECO:0008006" key="4">
    <source>
        <dbReference type="Google" id="ProtNLM"/>
    </source>
</evidence>
<sequence>MKTKLFTALAIVTLSFMACDSNDDNTKVTPQPETTELKGSITSNVTLKAGEIRLTDPTIVREGATLTIPAGTKIIATTQSAYILIEKGAKILAKGTAAQPIIFTSSTAKSGSWGGLVINGKAPLSRANASDPSTFGTEINDQIQYGGSDIADNSGELDYIILEYTGANISDDKEHNGLTLNGVGNGTKISNIYIKDGADDGIEFFGGSVDVTNLLVVNSEDDMFDFTQGYSGTVKNAYGIWTAGFKTDEVDPRGIEADGNHDGKGPDHINQSNFKMQDITIINHSSQLATKDKDGNEIPLMNDFVKIRRGATATITNLLIKNAANSTFSDIIDMKDGNGAGNAATNITYTFEPESLFSSSKIKLEGAAKATKNNTSTGANTSVFAWTKYTF</sequence>
<dbReference type="EMBL" id="JACOIJ010000007">
    <property type="protein sequence ID" value="MBD1429037.1"/>
    <property type="molecule type" value="Genomic_DNA"/>
</dbReference>
<dbReference type="RefSeq" id="WP_190301712.1">
    <property type="nucleotide sequence ID" value="NZ_JACOIJ010000007.1"/>
</dbReference>
<evidence type="ECO:0000313" key="3">
    <source>
        <dbReference type="Proteomes" id="UP000651271"/>
    </source>
</evidence>
<evidence type="ECO:0000256" key="1">
    <source>
        <dbReference type="SAM" id="SignalP"/>
    </source>
</evidence>
<feature type="signal peptide" evidence="1">
    <location>
        <begin position="1"/>
        <end position="18"/>
    </location>
</feature>
<evidence type="ECO:0000313" key="2">
    <source>
        <dbReference type="EMBL" id="MBD1429037.1"/>
    </source>
</evidence>